<evidence type="ECO:0000259" key="4">
    <source>
        <dbReference type="SMART" id="SM00385"/>
    </source>
</evidence>
<proteinExistence type="inferred from homology"/>
<evidence type="ECO:0000256" key="3">
    <source>
        <dbReference type="SAM" id="MobiDB-lite"/>
    </source>
</evidence>
<dbReference type="Pfam" id="PF16899">
    <property type="entry name" value="Cyclin_C_2"/>
    <property type="match status" value="1"/>
</dbReference>
<feature type="compositionally biased region" description="Basic and acidic residues" evidence="3">
    <location>
        <begin position="408"/>
        <end position="419"/>
    </location>
</feature>
<dbReference type="InterPro" id="IPR013763">
    <property type="entry name" value="Cyclin-like_dom"/>
</dbReference>
<dbReference type="AlphaFoldDB" id="A0A2B7WQ52"/>
<dbReference type="SUPFAM" id="SSF47954">
    <property type="entry name" value="Cyclin-like"/>
    <property type="match status" value="2"/>
</dbReference>
<evidence type="ECO:0000313" key="6">
    <source>
        <dbReference type="Proteomes" id="UP000224080"/>
    </source>
</evidence>
<feature type="region of interest" description="Disordered" evidence="3">
    <location>
        <begin position="45"/>
        <end position="90"/>
    </location>
</feature>
<dbReference type="OrthoDB" id="340962at2759"/>
<feature type="compositionally biased region" description="Low complexity" evidence="3">
    <location>
        <begin position="420"/>
        <end position="436"/>
    </location>
</feature>
<dbReference type="STRING" id="2060905.A0A2B7WQ52"/>
<name>A0A2B7WQ52_9EURO</name>
<dbReference type="CDD" id="cd20524">
    <property type="entry name" value="CYCLIN_CCNH_rpt1"/>
    <property type="match status" value="1"/>
</dbReference>
<dbReference type="SMART" id="SM00385">
    <property type="entry name" value="CYCLIN"/>
    <property type="match status" value="1"/>
</dbReference>
<dbReference type="Gene3D" id="1.10.472.10">
    <property type="entry name" value="Cyclin-like"/>
    <property type="match status" value="1"/>
</dbReference>
<evidence type="ECO:0000256" key="2">
    <source>
        <dbReference type="ARBA" id="ARBA00023127"/>
    </source>
</evidence>
<dbReference type="GO" id="GO:0016538">
    <property type="term" value="F:cyclin-dependent protein serine/threonine kinase regulator activity"/>
    <property type="evidence" value="ECO:0007669"/>
    <property type="project" value="InterPro"/>
</dbReference>
<keyword evidence="2" id="KW-0195">Cyclin</keyword>
<evidence type="ECO:0000256" key="1">
    <source>
        <dbReference type="ARBA" id="ARBA00008638"/>
    </source>
</evidence>
<sequence length="489" mass="53147">MLEDDIYRASSQYRLWSFTEESLRSIRANTNAVASERVRAAIRRATKDLRSQQPAAATTVTGSRSGSGTPNAAGDTDDGKTAETGVGNGEQVAEKEIECLTTEEELELVRYYCEKTMELGDEYKPPLPTAVRATAIQYLRRFYLTNSPMTYHPKSIMPCALFLATKTENYYMSLRAFAEHIPNTTAEDIIAPEFLLTQGLRFTFDVRHPFRGLEGGIMELNAIARGEGAAGPHHPEQTAAGLQKAIQSLPPAPPPPSSTADAKPSGGGSITSRIAKAHHNTREILRSAAQLTDVYFLYTPSQIWLSALLLADKPLGEFYIDTKLIPLPPQSTTTTTSTSASPSNHSQPSSHLFTALRTKLSLILTACTTTLSTYQRNHTPSTAPATMKNLKRIGRKLYHCQNPEKIDLRSLNRAAKREGSSAATTGTGTGTPAAAGEVGGGGSGGEDEAELQRAAKKRKLERERFEKEGQSLFGGDLMEERKRKGGVVD</sequence>
<feature type="domain" description="Cyclin-like" evidence="4">
    <location>
        <begin position="114"/>
        <end position="198"/>
    </location>
</feature>
<dbReference type="PANTHER" id="PTHR10026">
    <property type="entry name" value="CYCLIN"/>
    <property type="match status" value="1"/>
</dbReference>
<comment type="similarity">
    <text evidence="1">Belongs to the cyclin family. Cyclin C subfamily.</text>
</comment>
<feature type="region of interest" description="Disordered" evidence="3">
    <location>
        <begin position="246"/>
        <end position="272"/>
    </location>
</feature>
<gene>
    <name evidence="5" type="ORF">GX51_06644</name>
</gene>
<evidence type="ECO:0000313" key="5">
    <source>
        <dbReference type="EMBL" id="PGG98716.1"/>
    </source>
</evidence>
<reference evidence="5 6" key="1">
    <citation type="submission" date="2017-10" db="EMBL/GenBank/DDBJ databases">
        <title>Comparative genomics in systemic dimorphic fungi from Ajellomycetaceae.</title>
        <authorList>
            <person name="Munoz J.F."/>
            <person name="Mcewen J.G."/>
            <person name="Clay O.K."/>
            <person name="Cuomo C.A."/>
        </authorList>
    </citation>
    <scope>NUCLEOTIDE SEQUENCE [LARGE SCALE GENOMIC DNA]</scope>
    <source>
        <strain evidence="5 6">UAMH130</strain>
    </source>
</reference>
<feature type="compositionally biased region" description="Basic and acidic residues" evidence="3">
    <location>
        <begin position="460"/>
        <end position="469"/>
    </location>
</feature>
<feature type="region of interest" description="Disordered" evidence="3">
    <location>
        <begin position="408"/>
        <end position="489"/>
    </location>
</feature>
<dbReference type="EMBL" id="PDNC01000114">
    <property type="protein sequence ID" value="PGG98716.1"/>
    <property type="molecule type" value="Genomic_DNA"/>
</dbReference>
<accession>A0A2B7WQ52</accession>
<dbReference type="InterPro" id="IPR043198">
    <property type="entry name" value="Cyclin/Ssn8"/>
</dbReference>
<comment type="caution">
    <text evidence="5">The sequence shown here is derived from an EMBL/GenBank/DDBJ whole genome shotgun (WGS) entry which is preliminary data.</text>
</comment>
<keyword evidence="6" id="KW-1185">Reference proteome</keyword>
<dbReference type="InterPro" id="IPR031658">
    <property type="entry name" value="Cyclin_C_2"/>
</dbReference>
<protein>
    <submittedName>
        <fullName evidence="5">Cyclin H</fullName>
    </submittedName>
</protein>
<dbReference type="Proteomes" id="UP000224080">
    <property type="component" value="Unassembled WGS sequence"/>
</dbReference>
<dbReference type="InterPro" id="IPR036915">
    <property type="entry name" value="Cyclin-like_sf"/>
</dbReference>
<organism evidence="5 6">
    <name type="scientific">Blastomyces parvus</name>
    <dbReference type="NCBI Taxonomy" id="2060905"/>
    <lineage>
        <taxon>Eukaryota</taxon>
        <taxon>Fungi</taxon>
        <taxon>Dikarya</taxon>
        <taxon>Ascomycota</taxon>
        <taxon>Pezizomycotina</taxon>
        <taxon>Eurotiomycetes</taxon>
        <taxon>Eurotiomycetidae</taxon>
        <taxon>Onygenales</taxon>
        <taxon>Ajellomycetaceae</taxon>
        <taxon>Blastomyces</taxon>
    </lineage>
</organism>
<dbReference type="GO" id="GO:0006357">
    <property type="term" value="P:regulation of transcription by RNA polymerase II"/>
    <property type="evidence" value="ECO:0007669"/>
    <property type="project" value="InterPro"/>
</dbReference>
<feature type="region of interest" description="Disordered" evidence="3">
    <location>
        <begin position="329"/>
        <end position="351"/>
    </location>
</feature>
<feature type="compositionally biased region" description="Low complexity" evidence="3">
    <location>
        <begin position="330"/>
        <end position="351"/>
    </location>
</feature>
<feature type="compositionally biased region" description="Low complexity" evidence="3">
    <location>
        <begin position="55"/>
        <end position="69"/>
    </location>
</feature>